<evidence type="ECO:0000256" key="4">
    <source>
        <dbReference type="SAM" id="Coils"/>
    </source>
</evidence>
<dbReference type="GO" id="GO:0016020">
    <property type="term" value="C:membrane"/>
    <property type="evidence" value="ECO:0007669"/>
    <property type="project" value="UniProtKB-SubCell"/>
</dbReference>
<dbReference type="InterPro" id="IPR008268">
    <property type="entry name" value="Peptidase_S16_AS"/>
</dbReference>
<dbReference type="PROSITE" id="PS01046">
    <property type="entry name" value="LON_SER"/>
    <property type="match status" value="1"/>
</dbReference>
<dbReference type="Pfam" id="PF05362">
    <property type="entry name" value="Lon_C"/>
    <property type="match status" value="1"/>
</dbReference>
<name>A0A7K4BYL6_9ARCH</name>
<evidence type="ECO:0000313" key="9">
    <source>
        <dbReference type="Proteomes" id="UP000526302"/>
    </source>
</evidence>
<dbReference type="InterPro" id="IPR020568">
    <property type="entry name" value="Ribosomal_Su5_D2-typ_SF"/>
</dbReference>
<keyword evidence="3" id="KW-0645">Protease</keyword>
<accession>A0A7K4BYL6</accession>
<keyword evidence="6" id="KW-1133">Transmembrane helix</keyword>
<dbReference type="GO" id="GO:0004252">
    <property type="term" value="F:serine-type endopeptidase activity"/>
    <property type="evidence" value="ECO:0007669"/>
    <property type="project" value="InterPro"/>
</dbReference>
<dbReference type="PANTHER" id="PTHR10046">
    <property type="entry name" value="ATP DEPENDENT LON PROTEASE FAMILY MEMBER"/>
    <property type="match status" value="1"/>
</dbReference>
<proteinExistence type="predicted"/>
<gene>
    <name evidence="8" type="ORF">GX950_00560</name>
</gene>
<evidence type="ECO:0000259" key="7">
    <source>
        <dbReference type="PROSITE" id="PS51786"/>
    </source>
</evidence>
<keyword evidence="2" id="KW-0378">Hydrolase</keyword>
<feature type="region of interest" description="Disordered" evidence="5">
    <location>
        <begin position="792"/>
        <end position="827"/>
    </location>
</feature>
<feature type="compositionally biased region" description="Basic and acidic residues" evidence="5">
    <location>
        <begin position="792"/>
        <end position="808"/>
    </location>
</feature>
<evidence type="ECO:0000256" key="2">
    <source>
        <dbReference type="ARBA" id="ARBA00022801"/>
    </source>
</evidence>
<protein>
    <recommendedName>
        <fullName evidence="7">Lon proteolytic domain-containing protein</fullName>
    </recommendedName>
</protein>
<feature type="transmembrane region" description="Helical" evidence="6">
    <location>
        <begin position="617"/>
        <end position="638"/>
    </location>
</feature>
<feature type="compositionally biased region" description="Basic residues" evidence="5">
    <location>
        <begin position="809"/>
        <end position="827"/>
    </location>
</feature>
<evidence type="ECO:0000256" key="3">
    <source>
        <dbReference type="ARBA" id="ARBA00022825"/>
    </source>
</evidence>
<evidence type="ECO:0000256" key="5">
    <source>
        <dbReference type="SAM" id="MobiDB-lite"/>
    </source>
</evidence>
<feature type="coiled-coil region" evidence="4">
    <location>
        <begin position="251"/>
        <end position="278"/>
    </location>
</feature>
<dbReference type="GO" id="GO:0030163">
    <property type="term" value="P:protein catabolic process"/>
    <property type="evidence" value="ECO:0007669"/>
    <property type="project" value="InterPro"/>
</dbReference>
<evidence type="ECO:0000256" key="6">
    <source>
        <dbReference type="SAM" id="Phobius"/>
    </source>
</evidence>
<dbReference type="Proteomes" id="UP000526302">
    <property type="component" value="Unassembled WGS sequence"/>
</dbReference>
<dbReference type="PROSITE" id="PS51786">
    <property type="entry name" value="LON_PROTEOLYTIC"/>
    <property type="match status" value="1"/>
</dbReference>
<dbReference type="AlphaFoldDB" id="A0A7K4BYL6"/>
<dbReference type="SUPFAM" id="SSF54211">
    <property type="entry name" value="Ribosomal protein S5 domain 2-like"/>
    <property type="match status" value="1"/>
</dbReference>
<organism evidence="8 9">
    <name type="scientific">Candidatus Iainarchaeum sp</name>
    <dbReference type="NCBI Taxonomy" id="3101447"/>
    <lineage>
        <taxon>Archaea</taxon>
        <taxon>Candidatus Iainarchaeota</taxon>
        <taxon>Candidatus Iainarchaeia</taxon>
        <taxon>Candidatus Iainarchaeales</taxon>
        <taxon>Candidatus Iainarchaeaceae</taxon>
        <taxon>Candidatus Iainarchaeum</taxon>
    </lineage>
</organism>
<dbReference type="InterPro" id="IPR014721">
    <property type="entry name" value="Ribsml_uS5_D2-typ_fold_subgr"/>
</dbReference>
<keyword evidence="6" id="KW-0812">Transmembrane</keyword>
<reference evidence="8 9" key="1">
    <citation type="journal article" date="2020" name="Biotechnol. Biofuels">
        <title>New insights from the biogas microbiome by comprehensive genome-resolved metagenomics of nearly 1600 species originating from multiple anaerobic digesters.</title>
        <authorList>
            <person name="Campanaro S."/>
            <person name="Treu L."/>
            <person name="Rodriguez-R L.M."/>
            <person name="Kovalovszki A."/>
            <person name="Ziels R.M."/>
            <person name="Maus I."/>
            <person name="Zhu X."/>
            <person name="Kougias P.G."/>
            <person name="Basile A."/>
            <person name="Luo G."/>
            <person name="Schluter A."/>
            <person name="Konstantinidis K.T."/>
            <person name="Angelidaki I."/>
        </authorList>
    </citation>
    <scope>NUCLEOTIDE SEQUENCE [LARGE SCALE GENOMIC DNA]</scope>
    <source>
        <strain evidence="8">AS22ysBPME_79</strain>
    </source>
</reference>
<dbReference type="EMBL" id="JAAZKV010000004">
    <property type="protein sequence ID" value="NMA44292.1"/>
    <property type="molecule type" value="Genomic_DNA"/>
</dbReference>
<feature type="domain" description="Lon proteolytic" evidence="7">
    <location>
        <begin position="44"/>
        <end position="221"/>
    </location>
</feature>
<evidence type="ECO:0000256" key="1">
    <source>
        <dbReference type="ARBA" id="ARBA00004141"/>
    </source>
</evidence>
<keyword evidence="4" id="KW-0175">Coiled coil</keyword>
<comment type="subcellular location">
    <subcellularLocation>
        <location evidence="1">Membrane</location>
        <topology evidence="1">Multi-pass membrane protein</topology>
    </subcellularLocation>
</comment>
<sequence length="827" mass="94230">MIKKQIKIKKQINFAFILILSILIISYGYAISSSGNTKIFAITSDNIGLVADLYLYTIPGNGEVAFITSNSLVGKDTQTTGNFAMDIAEQQSKTKRGNYSYIFDIKADASEVDGPSAGAAMTLLAYSLLTEKKLNPEIGITGTIRTDGSIGAVGGVGYKAQAAKEKGIKLLMIPQGTANAEVNENYEKKLVNLLSYGPETLGIKIVEVVTIEDVIKYAYMNINEIVVDTNNAQYQFIPEEIKNKKILAPMREISANYITQAKNELEQAKKELENTTLDQTFVDEFRELINLDISKNIQNAQTYLDKNYLYSSANEAFNARVYAETIKEIAKTPTLLSLESTILNSKIDSLTIEITNMKKELDFTSTDRYEWLIGAQQRIAYAEDALSKINSPTNDSLSGEEKRIAFKKVYDYVSAIGWIDAAKDFINEAKKSKNQKKLIYSEEFISKVNTRISEVEDVILDANVSSGILNEAKRRYNAALISKDNNFLFATLYDLAFAEAYIISETEKQTLETDELEIKINELLEENSINTSLWGNLFLDHAKFFIKTAENERILKKEIDRRNSLNSSYDLIKISANIEKAKIIVEDYIVSNNFEEYESINEVGVTWNVTKKDTISIYLYAIAFLLAILLVFLIYVGLKSGKPRKDRVSRIEKVSSVLNRLDKALTKKKISDKEYFFMKKTYEKEFNELTDKKTTREKIKLDIDESKTKLKALEKGLSDLDRHYKSGLIIPEDYKKQSTDVKNEIIEMRANIKEHLRTLREERANKNVQKNKKNENILKKIRKILLGENKLKGTQELGKDQEKEEKKERKQRRKLIKERKLGKWKSK</sequence>
<dbReference type="PRINTS" id="PR00830">
    <property type="entry name" value="ENDOLAPTASE"/>
</dbReference>
<evidence type="ECO:0000313" key="8">
    <source>
        <dbReference type="EMBL" id="NMA44292.1"/>
    </source>
</evidence>
<dbReference type="InterPro" id="IPR008269">
    <property type="entry name" value="Lon_proteolytic"/>
</dbReference>
<feature type="transmembrane region" description="Helical" evidence="6">
    <location>
        <begin position="12"/>
        <end position="30"/>
    </location>
</feature>
<keyword evidence="6" id="KW-0472">Membrane</keyword>
<dbReference type="GO" id="GO:0005524">
    <property type="term" value="F:ATP binding"/>
    <property type="evidence" value="ECO:0007669"/>
    <property type="project" value="InterPro"/>
</dbReference>
<dbReference type="Gene3D" id="3.30.230.10">
    <property type="match status" value="1"/>
</dbReference>
<comment type="caution">
    <text evidence="8">The sequence shown here is derived from an EMBL/GenBank/DDBJ whole genome shotgun (WGS) entry which is preliminary data.</text>
</comment>
<dbReference type="GO" id="GO:0006508">
    <property type="term" value="P:proteolysis"/>
    <property type="evidence" value="ECO:0007669"/>
    <property type="project" value="InterPro"/>
</dbReference>
<keyword evidence="3" id="KW-0720">Serine protease</keyword>
<dbReference type="InterPro" id="IPR027065">
    <property type="entry name" value="Lon_Prtase"/>
</dbReference>
<dbReference type="GO" id="GO:0004176">
    <property type="term" value="F:ATP-dependent peptidase activity"/>
    <property type="evidence" value="ECO:0007669"/>
    <property type="project" value="InterPro"/>
</dbReference>